<sequence>MKSEIKRKIEKYEALKTSPPSHSQSKLKRPTEKSNKKKCFSLAVKSVIMRPIITILLTIILLLVGVYCLNILWSWVCSLFSRFLSMLPKFNFLTNWGKTALDKTFNVGKVAMENAFNGGRIAMEKTMMGGQVAMEHTIRGGRIAMEKTMMGGHEAMEKTVDGNPELPEPSQSFARSDFELKLRVLIYQNLS</sequence>
<accession>G0MDQ7</accession>
<evidence type="ECO:0000256" key="2">
    <source>
        <dbReference type="SAM" id="Phobius"/>
    </source>
</evidence>
<gene>
    <name evidence="3" type="ORF">CAEBREN_04368</name>
</gene>
<reference evidence="4" key="1">
    <citation type="submission" date="2011-07" db="EMBL/GenBank/DDBJ databases">
        <authorList>
            <consortium name="Caenorhabditis brenneri Sequencing and Analysis Consortium"/>
            <person name="Wilson R.K."/>
        </authorList>
    </citation>
    <scope>NUCLEOTIDE SEQUENCE [LARGE SCALE GENOMIC DNA]</scope>
    <source>
        <strain evidence="4">PB2801</strain>
    </source>
</reference>
<dbReference type="EMBL" id="GL379790">
    <property type="protein sequence ID" value="EGT49533.1"/>
    <property type="molecule type" value="Genomic_DNA"/>
</dbReference>
<keyword evidence="4" id="KW-1185">Reference proteome</keyword>
<evidence type="ECO:0000313" key="3">
    <source>
        <dbReference type="EMBL" id="EGT49533.1"/>
    </source>
</evidence>
<dbReference type="HOGENOM" id="CLU_1422609_0_0_1"/>
<proteinExistence type="predicted"/>
<evidence type="ECO:0000256" key="1">
    <source>
        <dbReference type="SAM" id="MobiDB-lite"/>
    </source>
</evidence>
<name>G0MDQ7_CAEBE</name>
<protein>
    <submittedName>
        <fullName evidence="3">Uncharacterized protein</fullName>
    </submittedName>
</protein>
<dbReference type="AlphaFoldDB" id="G0MDQ7"/>
<dbReference type="InParanoid" id="G0MDQ7"/>
<keyword evidence="2" id="KW-0472">Membrane</keyword>
<evidence type="ECO:0000313" key="4">
    <source>
        <dbReference type="Proteomes" id="UP000008068"/>
    </source>
</evidence>
<organism evidence="4">
    <name type="scientific">Caenorhabditis brenneri</name>
    <name type="common">Nematode worm</name>
    <dbReference type="NCBI Taxonomy" id="135651"/>
    <lineage>
        <taxon>Eukaryota</taxon>
        <taxon>Metazoa</taxon>
        <taxon>Ecdysozoa</taxon>
        <taxon>Nematoda</taxon>
        <taxon>Chromadorea</taxon>
        <taxon>Rhabditida</taxon>
        <taxon>Rhabditina</taxon>
        <taxon>Rhabditomorpha</taxon>
        <taxon>Rhabditoidea</taxon>
        <taxon>Rhabditidae</taxon>
        <taxon>Peloderinae</taxon>
        <taxon>Caenorhabditis</taxon>
    </lineage>
</organism>
<keyword evidence="2" id="KW-1133">Transmembrane helix</keyword>
<keyword evidence="2" id="KW-0812">Transmembrane</keyword>
<dbReference type="Proteomes" id="UP000008068">
    <property type="component" value="Unassembled WGS sequence"/>
</dbReference>
<feature type="transmembrane region" description="Helical" evidence="2">
    <location>
        <begin position="52"/>
        <end position="76"/>
    </location>
</feature>
<feature type="region of interest" description="Disordered" evidence="1">
    <location>
        <begin position="13"/>
        <end position="32"/>
    </location>
</feature>